<reference evidence="12 13" key="1">
    <citation type="journal article" date="2009" name="J. Bacteriol.">
        <title>Draft genome sequence of the extremely acidophilic bacterium Acidithiobacillus caldus ATCC 51756 reveals metabolic versatility in the genus Acidithiobacillus.</title>
        <authorList>
            <person name="Valdes J."/>
            <person name="Quatrini R."/>
            <person name="Hallberg K."/>
            <person name="Dopson M."/>
            <person name="Valenzuela P.D."/>
            <person name="Holmes D.S."/>
        </authorList>
    </citation>
    <scope>NUCLEOTIDE SEQUENCE [LARGE SCALE GENOMIC DNA]</scope>
    <source>
        <strain evidence="13">ATCC 51756 / DSM 8584 / KU</strain>
    </source>
</reference>
<accession>A0A059ZP18</accession>
<keyword evidence="3 9" id="KW-0819">tRNA processing</keyword>
<evidence type="ECO:0000313" key="12">
    <source>
        <dbReference type="EMBL" id="AIA54694.1"/>
    </source>
</evidence>
<evidence type="ECO:0000259" key="11">
    <source>
        <dbReference type="Pfam" id="PF20259"/>
    </source>
</evidence>
<comment type="similarity">
    <text evidence="9">Belongs to the MnmA/TRMU family.</text>
</comment>
<dbReference type="EMBL" id="CP005986">
    <property type="protein sequence ID" value="AIA54694.1"/>
    <property type="molecule type" value="Genomic_DNA"/>
</dbReference>
<organism evidence="12 13">
    <name type="scientific">Acidithiobacillus caldus (strain ATCC 51756 / DSM 8584 / KU)</name>
    <dbReference type="NCBI Taxonomy" id="637389"/>
    <lineage>
        <taxon>Bacteria</taxon>
        <taxon>Pseudomonadati</taxon>
        <taxon>Pseudomonadota</taxon>
        <taxon>Acidithiobacillia</taxon>
        <taxon>Acidithiobacillales</taxon>
        <taxon>Acidithiobacillaceae</taxon>
        <taxon>Acidithiobacillus</taxon>
    </lineage>
</organism>
<comment type="subcellular location">
    <subcellularLocation>
        <location evidence="9">Cytoplasm</location>
    </subcellularLocation>
</comment>
<feature type="domain" description="tRNA-specific 2-thiouridylase MnmA-like C-terminal" evidence="10">
    <location>
        <begin position="272"/>
        <end position="345"/>
    </location>
</feature>
<evidence type="ECO:0000256" key="6">
    <source>
        <dbReference type="ARBA" id="ARBA00022884"/>
    </source>
</evidence>
<evidence type="ECO:0000256" key="3">
    <source>
        <dbReference type="ARBA" id="ARBA00022694"/>
    </source>
</evidence>
<dbReference type="PANTHER" id="PTHR11933">
    <property type="entry name" value="TRNA 5-METHYLAMINOMETHYL-2-THIOURIDYLATE -METHYLTRANSFERASE"/>
    <property type="match status" value="1"/>
</dbReference>
<keyword evidence="1 9" id="KW-0820">tRNA-binding</keyword>
<keyword evidence="7" id="KW-1015">Disulfide bond</keyword>
<dbReference type="GeneID" id="92930851"/>
<keyword evidence="2 9" id="KW-0808">Transferase</keyword>
<feature type="active site" description="Nucleophile" evidence="9">
    <location>
        <position position="94"/>
    </location>
</feature>
<dbReference type="Pfam" id="PF20259">
    <property type="entry name" value="tRNA_Me_trans_M"/>
    <property type="match status" value="1"/>
</dbReference>
<dbReference type="CDD" id="cd01998">
    <property type="entry name" value="MnmA_TRMU-like"/>
    <property type="match status" value="1"/>
</dbReference>
<dbReference type="GO" id="GO:0005737">
    <property type="term" value="C:cytoplasm"/>
    <property type="evidence" value="ECO:0007669"/>
    <property type="project" value="UniProtKB-SubCell"/>
</dbReference>
<dbReference type="eggNOG" id="COG0482">
    <property type="taxonomic scope" value="Bacteria"/>
</dbReference>
<feature type="region of interest" description="Interaction with tRNA" evidence="9">
    <location>
        <begin position="140"/>
        <end position="142"/>
    </location>
</feature>
<dbReference type="Gene3D" id="3.40.50.620">
    <property type="entry name" value="HUPs"/>
    <property type="match status" value="1"/>
</dbReference>
<evidence type="ECO:0000256" key="7">
    <source>
        <dbReference type="ARBA" id="ARBA00023157"/>
    </source>
</evidence>
<feature type="site" description="Interaction with tRNA" evidence="9">
    <location>
        <position position="119"/>
    </location>
</feature>
<evidence type="ECO:0000256" key="2">
    <source>
        <dbReference type="ARBA" id="ARBA00022679"/>
    </source>
</evidence>
<evidence type="ECO:0000256" key="8">
    <source>
        <dbReference type="ARBA" id="ARBA00051542"/>
    </source>
</evidence>
<name>A0A059ZP18_ACICK</name>
<keyword evidence="4 9" id="KW-0547">Nucleotide-binding</keyword>
<dbReference type="GO" id="GO:0002143">
    <property type="term" value="P:tRNA wobble position uridine thiolation"/>
    <property type="evidence" value="ECO:0007669"/>
    <property type="project" value="TreeGrafter"/>
</dbReference>
<evidence type="ECO:0000256" key="9">
    <source>
        <dbReference type="HAMAP-Rule" id="MF_00144"/>
    </source>
</evidence>
<dbReference type="Pfam" id="PF03054">
    <property type="entry name" value="tRNA_Me_trans"/>
    <property type="match status" value="1"/>
</dbReference>
<dbReference type="InterPro" id="IPR046885">
    <property type="entry name" value="MnmA-like_C"/>
</dbReference>
<sequence>MARIVVALSGGVDSAVAAALLADAGHDLVGVTLRLWPQSRCCDERDIEDAADLCAQLGIPYRVLDYRQRFREAIVEPFVADYLAGRTPNPCARCNQLLKFTALWQESAALGADFLATGHYVRLREVGDDWQLRRAVDERKDQSYFLFAVPGELLPRLRFPLGEWRKEEVRTWARQRGLAIAAKGDSQDLCFIPDGDTGAFIKSQTQVEVRPGDIVDATGAVLGQHEGLVHYTVGQRRGLGGGAAVPRYVLALDAKHNRLQVGPEAALFRGEARLRDCNWLTTQSVALDTPVTVKLRYAASPVPATLRLLDGAAAHLRFATPQRAITPGQAAVCYDGDRLLGGGWIADG</sequence>
<feature type="binding site" evidence="9">
    <location>
        <begin position="7"/>
        <end position="14"/>
    </location>
    <ligand>
        <name>ATP</name>
        <dbReference type="ChEBI" id="CHEBI:30616"/>
    </ligand>
</feature>
<evidence type="ECO:0000256" key="4">
    <source>
        <dbReference type="ARBA" id="ARBA00022741"/>
    </source>
</evidence>
<dbReference type="HAMAP" id="MF_00144">
    <property type="entry name" value="tRNA_thiouridyl_MnmA"/>
    <property type="match status" value="1"/>
</dbReference>
<gene>
    <name evidence="9" type="primary">mnmA</name>
    <name evidence="12" type="ORF">Acaty_c0817</name>
</gene>
<feature type="site" description="Interaction with tRNA" evidence="9">
    <location>
        <position position="329"/>
    </location>
</feature>
<dbReference type="PANTHER" id="PTHR11933:SF5">
    <property type="entry name" value="MITOCHONDRIAL TRNA-SPECIFIC 2-THIOURIDYLASE 1"/>
    <property type="match status" value="1"/>
</dbReference>
<comment type="function">
    <text evidence="9">Catalyzes the 2-thiolation of uridine at the wobble position (U34) of tRNA, leading to the formation of s(2)U34.</text>
</comment>
<dbReference type="GO" id="GO:0000049">
    <property type="term" value="F:tRNA binding"/>
    <property type="evidence" value="ECO:0007669"/>
    <property type="project" value="UniProtKB-KW"/>
</dbReference>
<dbReference type="AlphaFoldDB" id="A0A059ZP18"/>
<dbReference type="InterPro" id="IPR046884">
    <property type="entry name" value="MnmA-like_central"/>
</dbReference>
<comment type="catalytic activity">
    <reaction evidence="8 9">
        <text>S-sulfanyl-L-cysteinyl-[protein] + uridine(34) in tRNA + AH2 + ATP = 2-thiouridine(34) in tRNA + L-cysteinyl-[protein] + A + AMP + diphosphate + H(+)</text>
        <dbReference type="Rhea" id="RHEA:47032"/>
        <dbReference type="Rhea" id="RHEA-COMP:10131"/>
        <dbReference type="Rhea" id="RHEA-COMP:11726"/>
        <dbReference type="Rhea" id="RHEA-COMP:11727"/>
        <dbReference type="Rhea" id="RHEA-COMP:11728"/>
        <dbReference type="ChEBI" id="CHEBI:13193"/>
        <dbReference type="ChEBI" id="CHEBI:15378"/>
        <dbReference type="ChEBI" id="CHEBI:17499"/>
        <dbReference type="ChEBI" id="CHEBI:29950"/>
        <dbReference type="ChEBI" id="CHEBI:30616"/>
        <dbReference type="ChEBI" id="CHEBI:33019"/>
        <dbReference type="ChEBI" id="CHEBI:61963"/>
        <dbReference type="ChEBI" id="CHEBI:65315"/>
        <dbReference type="ChEBI" id="CHEBI:87170"/>
        <dbReference type="ChEBI" id="CHEBI:456215"/>
        <dbReference type="EC" id="2.8.1.13"/>
    </reaction>
</comment>
<keyword evidence="9" id="KW-0963">Cytoplasm</keyword>
<dbReference type="Gene3D" id="2.30.30.280">
    <property type="entry name" value="Adenine nucleotide alpha hydrolases-like domains"/>
    <property type="match status" value="1"/>
</dbReference>
<feature type="domain" description="tRNA-specific 2-thiouridylase MnmA-like central" evidence="11">
    <location>
        <begin position="205"/>
        <end position="262"/>
    </location>
</feature>
<dbReference type="GO" id="GO:0005524">
    <property type="term" value="F:ATP binding"/>
    <property type="evidence" value="ECO:0007669"/>
    <property type="project" value="UniProtKB-KW"/>
</dbReference>
<dbReference type="Proteomes" id="UP000005522">
    <property type="component" value="Chromosome"/>
</dbReference>
<evidence type="ECO:0000313" key="13">
    <source>
        <dbReference type="Proteomes" id="UP000005522"/>
    </source>
</evidence>
<feature type="binding site" evidence="9">
    <location>
        <position position="33"/>
    </location>
    <ligand>
        <name>ATP</name>
        <dbReference type="ChEBI" id="CHEBI:30616"/>
    </ligand>
</feature>
<dbReference type="RefSeq" id="WP_004871066.1">
    <property type="nucleotide sequence ID" value="NZ_CP005986.1"/>
</dbReference>
<keyword evidence="6 9" id="KW-0694">RNA-binding</keyword>
<feature type="binding site" evidence="9">
    <location>
        <position position="118"/>
    </location>
    <ligand>
        <name>ATP</name>
        <dbReference type="ChEBI" id="CHEBI:30616"/>
    </ligand>
</feature>
<dbReference type="KEGG" id="acz:Acaty_c0817"/>
<dbReference type="InterPro" id="IPR014729">
    <property type="entry name" value="Rossmann-like_a/b/a_fold"/>
</dbReference>
<keyword evidence="5 9" id="KW-0067">ATP-binding</keyword>
<feature type="region of interest" description="Interaction with tRNA" evidence="9">
    <location>
        <begin position="296"/>
        <end position="297"/>
    </location>
</feature>
<evidence type="ECO:0000256" key="5">
    <source>
        <dbReference type="ARBA" id="ARBA00022840"/>
    </source>
</evidence>
<dbReference type="Gene3D" id="2.40.30.10">
    <property type="entry name" value="Translation factors"/>
    <property type="match status" value="1"/>
</dbReference>
<dbReference type="Pfam" id="PF20258">
    <property type="entry name" value="tRNA_Me_trans_C"/>
    <property type="match status" value="1"/>
</dbReference>
<comment type="caution">
    <text evidence="9">Lacks conserved residue(s) required for the propagation of feature annotation.</text>
</comment>
<evidence type="ECO:0000256" key="1">
    <source>
        <dbReference type="ARBA" id="ARBA00022555"/>
    </source>
</evidence>
<proteinExistence type="inferred from homology"/>
<dbReference type="EC" id="2.8.1.13" evidence="9"/>
<dbReference type="HOGENOM" id="CLU_035188_0_0_6"/>
<dbReference type="NCBIfam" id="TIGR00420">
    <property type="entry name" value="trmU"/>
    <property type="match status" value="1"/>
</dbReference>
<evidence type="ECO:0000259" key="10">
    <source>
        <dbReference type="Pfam" id="PF20258"/>
    </source>
</evidence>
<dbReference type="InterPro" id="IPR023382">
    <property type="entry name" value="MnmA-like_central_sf"/>
</dbReference>
<dbReference type="GO" id="GO:0103016">
    <property type="term" value="F:tRNA-uridine 2-sulfurtransferase activity"/>
    <property type="evidence" value="ECO:0007669"/>
    <property type="project" value="UniProtKB-EC"/>
</dbReference>
<feature type="active site" description="Cysteine persulfide intermediate" evidence="9">
    <location>
        <position position="190"/>
    </location>
</feature>
<dbReference type="SUPFAM" id="SSF52402">
    <property type="entry name" value="Adenine nucleotide alpha hydrolases-like"/>
    <property type="match status" value="1"/>
</dbReference>
<protein>
    <recommendedName>
        <fullName evidence="9">tRNA-specific 2-thiouridylase MnmA</fullName>
        <ecNumber evidence="9">2.8.1.13</ecNumber>
    </recommendedName>
</protein>
<dbReference type="InterPro" id="IPR004506">
    <property type="entry name" value="MnmA-like"/>
</dbReference>
<dbReference type="NCBIfam" id="NF001138">
    <property type="entry name" value="PRK00143.1"/>
    <property type="match status" value="1"/>
</dbReference>